<sequence length="1110" mass="116612">MQTLTFTQKLLRQRRFLSSLIPLFALFVGLGASQSAVAQITDNTVTLNVRGTSGTFNTQAGTAGLTNFFDRDFGTFDSSVPSEVFQINGATLTVQETGGAVYDQGELLFRVFPGTLATAQLPATFTNNATSIDLGTGVLGAGNVRTFTLSAANQNLLAAAVGSASPGTSNRFDVRFRATDNFVTGGSLVSLIRRSVFTRVTPPVNGVTFSNPNVIVDQGNGPVSRTGSVFNGAFLTDQKPSSSATPSFNINDGVLVLKGGSVTTTATGTSVVNGVNLNYIVYASNFAVIANGMLQLNPTAPAASGVRTFELTTGTVNVITPIQTAGNGYILSISYQATFQNGGGFPNTATDNGPANQGYNATFDVDGTKTPPSTITANTIGIAPNGNADVTYNINPSTPRPFQGANLSDPANGGSDYNVNNGQLRLNATTVTTTEAGPNTITNVILYYRTRLTSTPGGAFQAINLTQSGPVSNGVRTFILDPGPGGINPQPNLVATPAVTAAGAYSVDVYYQANGQNASTGANFVITDPPTAPSNVYTANFTVTGTPIAETIWTGARNDNWFDPLNWSNGVPNATKNALVRDLGAGNSVPYPNINSDTRVTTASGALIYDNTGSGPAIARNLILGGTSQASRSIARLIVGQLQVFGDFDNTYDSFIQRENTIIAFTGVNQNITGGTFFRVDIAGGGTKTLAGVMTIQTSLNFLTGVTTGSEPAVVNLSIASDANAGVLRTNIATPSVSVVVLTDRTVFNNNNGAQITGETDASYLFGFARTSRASVLVGEARTYGNMGMTVTFNGVNNPGNVDVTRNTVESYAPVSGRYGIRRIFGVRPSDAATNTGGLVATIVFRYRDSETMNLNGPNTFTPGTSSIPEDRLTIFVSTNSGNTFGLVGRDGPVDVTNNLVTKSGVRTFATFTLGDVENPLPVRLTAFDAKRVGTDALVTWETASEQNSRGYDVQVSTTGKEFRTLTSVPSASPNTNRTTQYRYIDTEANKSGTRYYRLRQIDLDGKETFFNPVAVNFIGKAAETALVAYPNPLNGSEQLHLTFQSANAGKGQLRITDMTGRMVSQQSLDVTAGTTDLAVAQLGDLKTGMYLVRLTLPSGQVQNLKVVKQ</sequence>
<name>A0ABP7R593_9BACT</name>
<keyword evidence="4" id="KW-1185">Reference proteome</keyword>
<feature type="domain" description="Secretion system C-terminal sorting" evidence="2">
    <location>
        <begin position="1030"/>
        <end position="1103"/>
    </location>
</feature>
<evidence type="ECO:0000256" key="1">
    <source>
        <dbReference type="SAM" id="SignalP"/>
    </source>
</evidence>
<dbReference type="InterPro" id="IPR013783">
    <property type="entry name" value="Ig-like_fold"/>
</dbReference>
<proteinExistence type="predicted"/>
<dbReference type="InterPro" id="IPR026444">
    <property type="entry name" value="Secre_tail"/>
</dbReference>
<dbReference type="Pfam" id="PF18962">
    <property type="entry name" value="Por_Secre_tail"/>
    <property type="match status" value="1"/>
</dbReference>
<reference evidence="4" key="1">
    <citation type="journal article" date="2019" name="Int. J. Syst. Evol. Microbiol.">
        <title>The Global Catalogue of Microorganisms (GCM) 10K type strain sequencing project: providing services to taxonomists for standard genome sequencing and annotation.</title>
        <authorList>
            <consortium name="The Broad Institute Genomics Platform"/>
            <consortium name="The Broad Institute Genome Sequencing Center for Infectious Disease"/>
            <person name="Wu L."/>
            <person name="Ma J."/>
        </authorList>
    </citation>
    <scope>NUCLEOTIDE SEQUENCE [LARGE SCALE GENOMIC DNA]</scope>
    <source>
        <strain evidence="4">JCM 17217</strain>
    </source>
</reference>
<gene>
    <name evidence="3" type="ORF">GCM10022407_41290</name>
</gene>
<keyword evidence="1" id="KW-0732">Signal</keyword>
<evidence type="ECO:0000313" key="4">
    <source>
        <dbReference type="Proteomes" id="UP001501556"/>
    </source>
</evidence>
<dbReference type="EMBL" id="BAABDI010000050">
    <property type="protein sequence ID" value="GAA3992679.1"/>
    <property type="molecule type" value="Genomic_DNA"/>
</dbReference>
<dbReference type="Proteomes" id="UP001501556">
    <property type="component" value="Unassembled WGS sequence"/>
</dbReference>
<evidence type="ECO:0000259" key="2">
    <source>
        <dbReference type="Pfam" id="PF18962"/>
    </source>
</evidence>
<dbReference type="NCBIfam" id="TIGR04183">
    <property type="entry name" value="Por_Secre_tail"/>
    <property type="match status" value="1"/>
</dbReference>
<protein>
    <recommendedName>
        <fullName evidence="2">Secretion system C-terminal sorting domain-containing protein</fullName>
    </recommendedName>
</protein>
<dbReference type="RefSeq" id="WP_345127538.1">
    <property type="nucleotide sequence ID" value="NZ_BAABDI010000050.1"/>
</dbReference>
<organism evidence="3 4">
    <name type="scientific">Hymenobacter antarcticus</name>
    <dbReference type="NCBI Taxonomy" id="486270"/>
    <lineage>
        <taxon>Bacteria</taxon>
        <taxon>Pseudomonadati</taxon>
        <taxon>Bacteroidota</taxon>
        <taxon>Cytophagia</taxon>
        <taxon>Cytophagales</taxon>
        <taxon>Hymenobacteraceae</taxon>
        <taxon>Hymenobacter</taxon>
    </lineage>
</organism>
<feature type="chain" id="PRO_5047243275" description="Secretion system C-terminal sorting domain-containing protein" evidence="1">
    <location>
        <begin position="39"/>
        <end position="1110"/>
    </location>
</feature>
<dbReference type="Gene3D" id="2.60.40.10">
    <property type="entry name" value="Immunoglobulins"/>
    <property type="match status" value="1"/>
</dbReference>
<accession>A0ABP7R593</accession>
<feature type="signal peptide" evidence="1">
    <location>
        <begin position="1"/>
        <end position="38"/>
    </location>
</feature>
<evidence type="ECO:0000313" key="3">
    <source>
        <dbReference type="EMBL" id="GAA3992679.1"/>
    </source>
</evidence>
<comment type="caution">
    <text evidence="3">The sequence shown here is derived from an EMBL/GenBank/DDBJ whole genome shotgun (WGS) entry which is preliminary data.</text>
</comment>